<protein>
    <submittedName>
        <fullName evidence="10">Transcriptional regulatory protein TcrA</fullName>
    </submittedName>
</protein>
<dbReference type="EMBL" id="CP087164">
    <property type="protein sequence ID" value="UGS36063.1"/>
    <property type="molecule type" value="Genomic_DNA"/>
</dbReference>
<dbReference type="InterPro" id="IPR001867">
    <property type="entry name" value="OmpR/PhoB-type_DNA-bd"/>
</dbReference>
<proteinExistence type="predicted"/>
<keyword evidence="3" id="KW-0805">Transcription regulation</keyword>
<evidence type="ECO:0000256" key="5">
    <source>
        <dbReference type="ARBA" id="ARBA00023163"/>
    </source>
</evidence>
<evidence type="ECO:0000256" key="1">
    <source>
        <dbReference type="ARBA" id="ARBA00022553"/>
    </source>
</evidence>
<feature type="DNA-binding region" description="OmpR/PhoB-type" evidence="7">
    <location>
        <begin position="124"/>
        <end position="222"/>
    </location>
</feature>
<dbReference type="PROSITE" id="PS51755">
    <property type="entry name" value="OMPR_PHOB"/>
    <property type="match status" value="1"/>
</dbReference>
<dbReference type="InterPro" id="IPR039420">
    <property type="entry name" value="WalR-like"/>
</dbReference>
<evidence type="ECO:0000256" key="7">
    <source>
        <dbReference type="PROSITE-ProRule" id="PRU01091"/>
    </source>
</evidence>
<dbReference type="PANTHER" id="PTHR48111">
    <property type="entry name" value="REGULATOR OF RPOS"/>
    <property type="match status" value="1"/>
</dbReference>
<evidence type="ECO:0000259" key="8">
    <source>
        <dbReference type="PROSITE" id="PS50110"/>
    </source>
</evidence>
<evidence type="ECO:0000256" key="6">
    <source>
        <dbReference type="PROSITE-ProRule" id="PRU00169"/>
    </source>
</evidence>
<evidence type="ECO:0000259" key="9">
    <source>
        <dbReference type="PROSITE" id="PS51755"/>
    </source>
</evidence>
<dbReference type="GO" id="GO:0000156">
    <property type="term" value="F:phosphorelay response regulator activity"/>
    <property type="evidence" value="ECO:0007669"/>
    <property type="project" value="TreeGrafter"/>
</dbReference>
<keyword evidence="2" id="KW-0902">Two-component regulatory system</keyword>
<keyword evidence="11" id="KW-1185">Reference proteome</keyword>
<evidence type="ECO:0000313" key="11">
    <source>
        <dbReference type="Proteomes" id="UP001162834"/>
    </source>
</evidence>
<dbReference type="PROSITE" id="PS50110">
    <property type="entry name" value="RESPONSE_REGULATORY"/>
    <property type="match status" value="1"/>
</dbReference>
<feature type="domain" description="Response regulatory" evidence="8">
    <location>
        <begin position="2"/>
        <end position="116"/>
    </location>
</feature>
<dbReference type="InterPro" id="IPR001789">
    <property type="entry name" value="Sig_transdc_resp-reg_receiver"/>
</dbReference>
<dbReference type="SMART" id="SM00448">
    <property type="entry name" value="REC"/>
    <property type="match status" value="1"/>
</dbReference>
<keyword evidence="1 6" id="KW-0597">Phosphoprotein</keyword>
<dbReference type="Pfam" id="PF00486">
    <property type="entry name" value="Trans_reg_C"/>
    <property type="match status" value="1"/>
</dbReference>
<feature type="modified residue" description="4-aspartylphosphate" evidence="6">
    <location>
        <position position="51"/>
    </location>
</feature>
<sequence>MRLLVAEDDPKLAAALARGLRADGYAVDVAATGDEALFAANVYDYDAVVLDVMLPGPDGVEVCRALREGGRWSPVLMLTARDGIRDRIRGLDAGADDYLVKPFDFGELVARIRALLRRGAPERPAVLVEGDLELDPAARWVTMRGRPVELTAREFALLEYLIRHAGDVVSRSELLEHVWDQHYEGSTNVIDVYVGYLRRKLGEPPQPRLLRTIRGAGYVLQAP</sequence>
<evidence type="ECO:0000256" key="3">
    <source>
        <dbReference type="ARBA" id="ARBA00023015"/>
    </source>
</evidence>
<dbReference type="GO" id="GO:0000976">
    <property type="term" value="F:transcription cis-regulatory region binding"/>
    <property type="evidence" value="ECO:0007669"/>
    <property type="project" value="TreeGrafter"/>
</dbReference>
<gene>
    <name evidence="10" type="primary">tcrA_2</name>
    <name evidence="10" type="ORF">DSM104329_02461</name>
</gene>
<dbReference type="InterPro" id="IPR036388">
    <property type="entry name" value="WH-like_DNA-bd_sf"/>
</dbReference>
<evidence type="ECO:0000256" key="4">
    <source>
        <dbReference type="ARBA" id="ARBA00023125"/>
    </source>
</evidence>
<dbReference type="SUPFAM" id="SSF52172">
    <property type="entry name" value="CheY-like"/>
    <property type="match status" value="1"/>
</dbReference>
<dbReference type="Gene3D" id="1.10.10.10">
    <property type="entry name" value="Winged helix-like DNA-binding domain superfamily/Winged helix DNA-binding domain"/>
    <property type="match status" value="1"/>
</dbReference>
<evidence type="ECO:0000256" key="2">
    <source>
        <dbReference type="ARBA" id="ARBA00023012"/>
    </source>
</evidence>
<accession>A0A9E6XX97</accession>
<organism evidence="10 11">
    <name type="scientific">Capillimicrobium parvum</name>
    <dbReference type="NCBI Taxonomy" id="2884022"/>
    <lineage>
        <taxon>Bacteria</taxon>
        <taxon>Bacillati</taxon>
        <taxon>Actinomycetota</taxon>
        <taxon>Thermoleophilia</taxon>
        <taxon>Solirubrobacterales</taxon>
        <taxon>Capillimicrobiaceae</taxon>
        <taxon>Capillimicrobium</taxon>
    </lineage>
</organism>
<dbReference type="Gene3D" id="6.10.250.690">
    <property type="match status" value="1"/>
</dbReference>
<keyword evidence="5" id="KW-0804">Transcription</keyword>
<dbReference type="KEGG" id="sbae:DSM104329_02461"/>
<keyword evidence="4 7" id="KW-0238">DNA-binding</keyword>
<dbReference type="GO" id="GO:0005829">
    <property type="term" value="C:cytosol"/>
    <property type="evidence" value="ECO:0007669"/>
    <property type="project" value="TreeGrafter"/>
</dbReference>
<evidence type="ECO:0000313" key="10">
    <source>
        <dbReference type="EMBL" id="UGS36063.1"/>
    </source>
</evidence>
<dbReference type="PANTHER" id="PTHR48111:SF36">
    <property type="entry name" value="TRANSCRIPTIONAL REGULATORY PROTEIN CUTR"/>
    <property type="match status" value="1"/>
</dbReference>
<dbReference type="SMART" id="SM00862">
    <property type="entry name" value="Trans_reg_C"/>
    <property type="match status" value="1"/>
</dbReference>
<dbReference type="FunFam" id="1.10.10.10:FF:000005">
    <property type="entry name" value="Two-component system response regulator"/>
    <property type="match status" value="1"/>
</dbReference>
<dbReference type="GO" id="GO:0032993">
    <property type="term" value="C:protein-DNA complex"/>
    <property type="evidence" value="ECO:0007669"/>
    <property type="project" value="TreeGrafter"/>
</dbReference>
<reference evidence="10" key="1">
    <citation type="journal article" date="2022" name="Int. J. Syst. Evol. Microbiol.">
        <title>Pseudomonas aegrilactucae sp. nov. and Pseudomonas morbosilactucae sp. nov., pathogens causing bacterial rot of lettuce in Japan.</title>
        <authorList>
            <person name="Sawada H."/>
            <person name="Fujikawa T."/>
            <person name="Satou M."/>
        </authorList>
    </citation>
    <scope>NUCLEOTIDE SEQUENCE</scope>
    <source>
        <strain evidence="10">0166_1</strain>
    </source>
</reference>
<dbReference type="GO" id="GO:0006355">
    <property type="term" value="P:regulation of DNA-templated transcription"/>
    <property type="evidence" value="ECO:0007669"/>
    <property type="project" value="InterPro"/>
</dbReference>
<dbReference type="Pfam" id="PF00072">
    <property type="entry name" value="Response_reg"/>
    <property type="match status" value="1"/>
</dbReference>
<feature type="domain" description="OmpR/PhoB-type" evidence="9">
    <location>
        <begin position="124"/>
        <end position="222"/>
    </location>
</feature>
<dbReference type="AlphaFoldDB" id="A0A9E6XX97"/>
<name>A0A9E6XX97_9ACTN</name>
<dbReference type="InterPro" id="IPR011006">
    <property type="entry name" value="CheY-like_superfamily"/>
</dbReference>
<dbReference type="Gene3D" id="3.40.50.2300">
    <property type="match status" value="1"/>
</dbReference>
<dbReference type="Proteomes" id="UP001162834">
    <property type="component" value="Chromosome"/>
</dbReference>
<dbReference type="CDD" id="cd00383">
    <property type="entry name" value="trans_reg_C"/>
    <property type="match status" value="1"/>
</dbReference>
<dbReference type="FunFam" id="3.40.50.2300:FF:000002">
    <property type="entry name" value="DNA-binding response regulator PhoP"/>
    <property type="match status" value="1"/>
</dbReference>
<dbReference type="RefSeq" id="WP_259315742.1">
    <property type="nucleotide sequence ID" value="NZ_CP087164.1"/>
</dbReference>